<dbReference type="Pfam" id="PF13692">
    <property type="entry name" value="Glyco_trans_1_4"/>
    <property type="match status" value="1"/>
</dbReference>
<dbReference type="CDD" id="cd03801">
    <property type="entry name" value="GT4_PimA-like"/>
    <property type="match status" value="1"/>
</dbReference>
<feature type="compositionally biased region" description="Basic and acidic residues" evidence="3">
    <location>
        <begin position="340"/>
        <end position="355"/>
    </location>
</feature>
<evidence type="ECO:0000313" key="6">
    <source>
        <dbReference type="Proteomes" id="UP000696931"/>
    </source>
</evidence>
<reference evidence="5" key="1">
    <citation type="submission" date="2020-07" db="EMBL/GenBank/DDBJ databases">
        <title>Huge and variable diversity of episymbiotic CPR bacteria and DPANN archaea in groundwater ecosystems.</title>
        <authorList>
            <person name="He C.Y."/>
            <person name="Keren R."/>
            <person name="Whittaker M."/>
            <person name="Farag I.F."/>
            <person name="Doudna J."/>
            <person name="Cate J.H.D."/>
            <person name="Banfield J.F."/>
        </authorList>
    </citation>
    <scope>NUCLEOTIDE SEQUENCE</scope>
    <source>
        <strain evidence="5">NC_groundwater_1813_Pr3_B-0.1um_71_17</strain>
    </source>
</reference>
<organism evidence="5 6">
    <name type="scientific">Eiseniibacteriota bacterium</name>
    <dbReference type="NCBI Taxonomy" id="2212470"/>
    <lineage>
        <taxon>Bacteria</taxon>
        <taxon>Candidatus Eiseniibacteriota</taxon>
    </lineage>
</organism>
<dbReference type="AlphaFoldDB" id="A0A933W9J8"/>
<dbReference type="GO" id="GO:0016757">
    <property type="term" value="F:glycosyltransferase activity"/>
    <property type="evidence" value="ECO:0007669"/>
    <property type="project" value="UniProtKB-KW"/>
</dbReference>
<sequence>MARIAYFYREMSEYIEIDLRALATRHTVSVTGCPTRWPHPLRTWRTVSEADVVMSWFASWHAFLPALFARLQGKPVVLTVGGYDTACLPGIDYGHQRGGLKSWIARRVMSLATKLVAISDFTVRELDAMGFRGGKVALIPLGLDPARYAAREHRDRSLVITTGGVNRNNLDRKGLETFVRAAALLPDRRFVVVGAWMDDAVEHLKSFATPNVTFTGRLAHEDKVKWMARAAVVVQASQHEAFGLSLAESMLCGCVPVVTAAGALPWVAGGTGEVVPTQETAALAAAIDRALSRPASASVAPRERILAEFTVERRAAALEGLLASQGVRPGVVPSSGAIASEDRDRSAEHPARRAA</sequence>
<proteinExistence type="predicted"/>
<evidence type="ECO:0000259" key="4">
    <source>
        <dbReference type="Pfam" id="PF13579"/>
    </source>
</evidence>
<dbReference type="Gene3D" id="3.40.50.2000">
    <property type="entry name" value="Glycogen Phosphorylase B"/>
    <property type="match status" value="2"/>
</dbReference>
<evidence type="ECO:0000256" key="3">
    <source>
        <dbReference type="SAM" id="MobiDB-lite"/>
    </source>
</evidence>
<dbReference type="Proteomes" id="UP000696931">
    <property type="component" value="Unassembled WGS sequence"/>
</dbReference>
<protein>
    <submittedName>
        <fullName evidence="5">Glycosyltransferase family 4 protein</fullName>
    </submittedName>
</protein>
<gene>
    <name evidence="5" type="ORF">HZA61_10995</name>
</gene>
<name>A0A933W9J8_UNCEI</name>
<dbReference type="SUPFAM" id="SSF53756">
    <property type="entry name" value="UDP-Glycosyltransferase/glycogen phosphorylase"/>
    <property type="match status" value="1"/>
</dbReference>
<comment type="caution">
    <text evidence="5">The sequence shown here is derived from an EMBL/GenBank/DDBJ whole genome shotgun (WGS) entry which is preliminary data.</text>
</comment>
<feature type="region of interest" description="Disordered" evidence="3">
    <location>
        <begin position="327"/>
        <end position="355"/>
    </location>
</feature>
<evidence type="ECO:0000256" key="2">
    <source>
        <dbReference type="ARBA" id="ARBA00022679"/>
    </source>
</evidence>
<evidence type="ECO:0000313" key="5">
    <source>
        <dbReference type="EMBL" id="MBI5170006.1"/>
    </source>
</evidence>
<dbReference type="Pfam" id="PF13579">
    <property type="entry name" value="Glyco_trans_4_4"/>
    <property type="match status" value="1"/>
</dbReference>
<evidence type="ECO:0000256" key="1">
    <source>
        <dbReference type="ARBA" id="ARBA00022676"/>
    </source>
</evidence>
<dbReference type="PANTHER" id="PTHR12526">
    <property type="entry name" value="GLYCOSYLTRANSFERASE"/>
    <property type="match status" value="1"/>
</dbReference>
<dbReference type="PANTHER" id="PTHR12526:SF510">
    <property type="entry name" value="D-INOSITOL 3-PHOSPHATE GLYCOSYLTRANSFERASE"/>
    <property type="match status" value="1"/>
</dbReference>
<keyword evidence="1" id="KW-0328">Glycosyltransferase</keyword>
<accession>A0A933W9J8</accession>
<dbReference type="InterPro" id="IPR028098">
    <property type="entry name" value="Glyco_trans_4-like_N"/>
</dbReference>
<dbReference type="EMBL" id="JACRIW010000078">
    <property type="protein sequence ID" value="MBI5170006.1"/>
    <property type="molecule type" value="Genomic_DNA"/>
</dbReference>
<feature type="domain" description="Glycosyltransferase subfamily 4-like N-terminal" evidence="4">
    <location>
        <begin position="34"/>
        <end position="142"/>
    </location>
</feature>
<keyword evidence="2" id="KW-0808">Transferase</keyword>